<dbReference type="PROSITE" id="PS00108">
    <property type="entry name" value="PROTEIN_KINASE_ST"/>
    <property type="match status" value="1"/>
</dbReference>
<dbReference type="GO" id="GO:0005524">
    <property type="term" value="F:ATP binding"/>
    <property type="evidence" value="ECO:0007669"/>
    <property type="project" value="UniProtKB-UniRule"/>
</dbReference>
<dbReference type="Gene3D" id="1.10.510.10">
    <property type="entry name" value="Transferase(Phosphotransferase) domain 1"/>
    <property type="match status" value="1"/>
</dbReference>
<evidence type="ECO:0000313" key="8">
    <source>
        <dbReference type="Proteomes" id="UP000054937"/>
    </source>
</evidence>
<dbReference type="GO" id="GO:0000407">
    <property type="term" value="C:phagophore assembly site"/>
    <property type="evidence" value="ECO:0007669"/>
    <property type="project" value="TreeGrafter"/>
</dbReference>
<evidence type="ECO:0000256" key="1">
    <source>
        <dbReference type="ARBA" id="ARBA00022679"/>
    </source>
</evidence>
<proteinExistence type="predicted"/>
<dbReference type="OMA" id="RISWYDI"/>
<gene>
    <name evidence="7" type="ORF">PPERSA_00934</name>
</gene>
<evidence type="ECO:0000256" key="5">
    <source>
        <dbReference type="PROSITE-ProRule" id="PRU10141"/>
    </source>
</evidence>
<keyword evidence="1" id="KW-0808">Transferase</keyword>
<dbReference type="GO" id="GO:0004674">
    <property type="term" value="F:protein serine/threonine kinase activity"/>
    <property type="evidence" value="ECO:0007669"/>
    <property type="project" value="InterPro"/>
</dbReference>
<dbReference type="EMBL" id="LDAU01000183">
    <property type="protein sequence ID" value="KRX00707.1"/>
    <property type="molecule type" value="Genomic_DNA"/>
</dbReference>
<dbReference type="GO" id="GO:0005776">
    <property type="term" value="C:autophagosome"/>
    <property type="evidence" value="ECO:0007669"/>
    <property type="project" value="TreeGrafter"/>
</dbReference>
<keyword evidence="4 5" id="KW-0067">ATP-binding</keyword>
<evidence type="ECO:0000313" key="7">
    <source>
        <dbReference type="EMBL" id="KRX00707.1"/>
    </source>
</evidence>
<keyword evidence="8" id="KW-1185">Reference proteome</keyword>
<dbReference type="PANTHER" id="PTHR24348:SF22">
    <property type="entry name" value="NON-SPECIFIC SERINE_THREONINE PROTEIN KINASE"/>
    <property type="match status" value="1"/>
</dbReference>
<evidence type="ECO:0000259" key="6">
    <source>
        <dbReference type="PROSITE" id="PS50011"/>
    </source>
</evidence>
<dbReference type="GO" id="GO:0016020">
    <property type="term" value="C:membrane"/>
    <property type="evidence" value="ECO:0007669"/>
    <property type="project" value="TreeGrafter"/>
</dbReference>
<dbReference type="PROSITE" id="PS50011">
    <property type="entry name" value="PROTEIN_KINASE_DOM"/>
    <property type="match status" value="1"/>
</dbReference>
<dbReference type="OrthoDB" id="286022at2759"/>
<dbReference type="Gene3D" id="3.30.200.20">
    <property type="entry name" value="Phosphorylase Kinase, domain 1"/>
    <property type="match status" value="1"/>
</dbReference>
<dbReference type="InterPro" id="IPR011009">
    <property type="entry name" value="Kinase-like_dom_sf"/>
</dbReference>
<reference evidence="7 8" key="1">
    <citation type="journal article" date="2015" name="Sci. Rep.">
        <title>Genome of the facultative scuticociliatosis pathogen Pseudocohnilembus persalinus provides insight into its virulence through horizontal gene transfer.</title>
        <authorList>
            <person name="Xiong J."/>
            <person name="Wang G."/>
            <person name="Cheng J."/>
            <person name="Tian M."/>
            <person name="Pan X."/>
            <person name="Warren A."/>
            <person name="Jiang C."/>
            <person name="Yuan D."/>
            <person name="Miao W."/>
        </authorList>
    </citation>
    <scope>NUCLEOTIDE SEQUENCE [LARGE SCALE GENOMIC DNA]</scope>
    <source>
        <strain evidence="7">36N120E</strain>
    </source>
</reference>
<dbReference type="AlphaFoldDB" id="A0A0V0QEV4"/>
<dbReference type="InterPro" id="IPR000719">
    <property type="entry name" value="Prot_kinase_dom"/>
</dbReference>
<dbReference type="InterPro" id="IPR045269">
    <property type="entry name" value="Atg1-like"/>
</dbReference>
<keyword evidence="2 5" id="KW-0547">Nucleotide-binding</keyword>
<dbReference type="SUPFAM" id="SSF56112">
    <property type="entry name" value="Protein kinase-like (PK-like)"/>
    <property type="match status" value="1"/>
</dbReference>
<evidence type="ECO:0000256" key="4">
    <source>
        <dbReference type="ARBA" id="ARBA00022840"/>
    </source>
</evidence>
<feature type="domain" description="Protein kinase" evidence="6">
    <location>
        <begin position="15"/>
        <end position="250"/>
    </location>
</feature>
<dbReference type="InParanoid" id="A0A0V0QEV4"/>
<dbReference type="PROSITE" id="PS00107">
    <property type="entry name" value="PROTEIN_KINASE_ATP"/>
    <property type="match status" value="1"/>
</dbReference>
<name>A0A0V0QEV4_PSEPJ</name>
<comment type="caution">
    <text evidence="7">The sequence shown here is derived from an EMBL/GenBank/DDBJ whole genome shotgun (WGS) entry which is preliminary data.</text>
</comment>
<dbReference type="Pfam" id="PF00069">
    <property type="entry name" value="Pkinase"/>
    <property type="match status" value="1"/>
</dbReference>
<dbReference type="Proteomes" id="UP000054937">
    <property type="component" value="Unassembled WGS sequence"/>
</dbReference>
<protein>
    <submittedName>
        <fullName evidence="7">Protein kinase-like domain</fullName>
    </submittedName>
</protein>
<evidence type="ECO:0000256" key="2">
    <source>
        <dbReference type="ARBA" id="ARBA00022741"/>
    </source>
</evidence>
<dbReference type="SMART" id="SM00220">
    <property type="entry name" value="S_TKc"/>
    <property type="match status" value="1"/>
</dbReference>
<accession>A0A0V0QEV4</accession>
<keyword evidence="3 7" id="KW-0418">Kinase</keyword>
<sequence length="581" mass="68530">MQVQDQQFKQVDKYIISNDVLGQGQFGTVKRGFFKDDLQRRVAVKIIPLKNAQKSPQFIKQLRTEIDILMKCGDGDLKGLLQKRQGKLTESEAIQYFRQISEGFKSLYSLKIIHRDIKPANILIREGRALISDFGFAKCLDSIIGMEEQIKMTLLGTPLYMAPQIIGEEHFSSKCDIWSLGMLFYEMLYGKTPWYGKNCKSLLENIHGQPLQFPSYPKTSDLVKDMLTKMLQIKEEDRIGWPELFEHPLIKLDIEDVKAKINEIQNQEGDQLLRSVEVNQYYCKNNKVIGIDKQQQAKAFNINGNQSVHNNSSYMKGDNQMNTAQSNVRENKEIDIGEFYQKQEQEQKLRKKDLEIDSYLVFERNIGIFINLTANYVFRLNQKQIIQVDHQLFYRVIFVLQKKQLVKFQFLLDVMEGKAFPSNQFYNLEDLKHYQSTKEYTQTKQVIQNDNSYIKPYFEGIYEKNKNFLQQFSGETDIKEFYKILNYDLSVENPDFDFIYTKTLNQFLIQLDQLIGQITSNKRELLQTILYLIICKNPYQRFKLNSEDNQAQFHQFYDRYDKDLTEDEIYKEIQDQIQQSN</sequence>
<dbReference type="InterPro" id="IPR008271">
    <property type="entry name" value="Ser/Thr_kinase_AS"/>
</dbReference>
<dbReference type="PANTHER" id="PTHR24348">
    <property type="entry name" value="SERINE/THREONINE-PROTEIN KINASE UNC-51-RELATED"/>
    <property type="match status" value="1"/>
</dbReference>
<dbReference type="GO" id="GO:0000045">
    <property type="term" value="P:autophagosome assembly"/>
    <property type="evidence" value="ECO:0007669"/>
    <property type="project" value="TreeGrafter"/>
</dbReference>
<evidence type="ECO:0000256" key="3">
    <source>
        <dbReference type="ARBA" id="ARBA00022777"/>
    </source>
</evidence>
<feature type="binding site" evidence="5">
    <location>
        <position position="50"/>
    </location>
    <ligand>
        <name>ATP</name>
        <dbReference type="ChEBI" id="CHEBI:30616"/>
    </ligand>
</feature>
<dbReference type="GO" id="GO:0010506">
    <property type="term" value="P:regulation of autophagy"/>
    <property type="evidence" value="ECO:0007669"/>
    <property type="project" value="InterPro"/>
</dbReference>
<dbReference type="GO" id="GO:0005829">
    <property type="term" value="C:cytosol"/>
    <property type="evidence" value="ECO:0007669"/>
    <property type="project" value="TreeGrafter"/>
</dbReference>
<organism evidence="7 8">
    <name type="scientific">Pseudocohnilembus persalinus</name>
    <name type="common">Ciliate</name>
    <dbReference type="NCBI Taxonomy" id="266149"/>
    <lineage>
        <taxon>Eukaryota</taxon>
        <taxon>Sar</taxon>
        <taxon>Alveolata</taxon>
        <taxon>Ciliophora</taxon>
        <taxon>Intramacronucleata</taxon>
        <taxon>Oligohymenophorea</taxon>
        <taxon>Scuticociliatia</taxon>
        <taxon>Philasterida</taxon>
        <taxon>Pseudocohnilembidae</taxon>
        <taxon>Pseudocohnilembus</taxon>
    </lineage>
</organism>
<dbReference type="InterPro" id="IPR017441">
    <property type="entry name" value="Protein_kinase_ATP_BS"/>
</dbReference>